<dbReference type="PROSITE" id="PS00237">
    <property type="entry name" value="G_PROTEIN_RECEP_F1_1"/>
    <property type="match status" value="1"/>
</dbReference>
<dbReference type="PRINTS" id="PR00424">
    <property type="entry name" value="ADENOSINER"/>
</dbReference>
<keyword evidence="9 11" id="KW-0325">Glycoprotein</keyword>
<feature type="transmembrane region" description="Helical" evidence="11">
    <location>
        <begin position="74"/>
        <end position="96"/>
    </location>
</feature>
<dbReference type="OMA" id="NCIAYFG"/>
<dbReference type="AlphaFoldDB" id="A0A671YY22"/>
<dbReference type="SUPFAM" id="SSF81321">
    <property type="entry name" value="Family A G protein-coupled receptor-like"/>
    <property type="match status" value="1"/>
</dbReference>
<reference evidence="14" key="3">
    <citation type="submission" date="2025-09" db="UniProtKB">
        <authorList>
            <consortium name="Ensembl"/>
        </authorList>
    </citation>
    <scope>IDENTIFICATION</scope>
</reference>
<dbReference type="GO" id="GO:0001609">
    <property type="term" value="F:G protein-coupled adenosine receptor activity"/>
    <property type="evidence" value="ECO:0007669"/>
    <property type="project" value="UniProtKB-UniRule"/>
</dbReference>
<dbReference type="PANTHER" id="PTHR24246:SF54">
    <property type="entry name" value="ADENOSINE RECEPTOR A1-RELATED"/>
    <property type="match status" value="1"/>
</dbReference>
<evidence type="ECO:0000259" key="13">
    <source>
        <dbReference type="PROSITE" id="PS50262"/>
    </source>
</evidence>
<feature type="transmembrane region" description="Helical" evidence="11">
    <location>
        <begin position="289"/>
        <end position="310"/>
    </location>
</feature>
<sequence>MSDNSTTHSHSNSHSLSSQHNLLSINWGRSTMAVEEVIYTLVEVLIAVCCCLGNMLVILALWTSKIIQQPTFCLIVSLAVADFMVGCLAIPLAVTVDGRVKTSFHGCLFISCVVILFTLVSVFSLMAIAVDRFLRVYIPLRYKRTVTQRHSWLVVAACWLVAIPLSFAPMLGWYNHDTLSESANSTIVCRFIDVIPMSYLVYFNFILCTLIPLLVMTVLYVYIFCNIRGNLREKPGNGFQNQSQSYLRKEKQLAGSLSLVLALFALSWIPLHTMNSIAYFSQIDVPPLAFYVGILLSHANSAVNPVVYAFKIQKIKAAYLKLWKEYCTCGEEQESQTSQTTDNNVSSNLNSVAKNE</sequence>
<dbReference type="GeneTree" id="ENSGT01030000234555"/>
<keyword evidence="15" id="KW-1185">Reference proteome</keyword>
<comment type="similarity">
    <text evidence="11">Belongs to the G-protein coupled receptor 1 family.</text>
</comment>
<organism evidence="14 15">
    <name type="scientific">Sparus aurata</name>
    <name type="common">Gilthead sea bream</name>
    <dbReference type="NCBI Taxonomy" id="8175"/>
    <lineage>
        <taxon>Eukaryota</taxon>
        <taxon>Metazoa</taxon>
        <taxon>Chordata</taxon>
        <taxon>Craniata</taxon>
        <taxon>Vertebrata</taxon>
        <taxon>Euteleostomi</taxon>
        <taxon>Actinopterygii</taxon>
        <taxon>Neopterygii</taxon>
        <taxon>Teleostei</taxon>
        <taxon>Neoteleostei</taxon>
        <taxon>Acanthomorphata</taxon>
        <taxon>Eupercaria</taxon>
        <taxon>Spariformes</taxon>
        <taxon>Sparidae</taxon>
        <taxon>Sparus</taxon>
    </lineage>
</organism>
<dbReference type="InterPro" id="IPR001634">
    <property type="entry name" value="Adenosn_rcpt"/>
</dbReference>
<feature type="region of interest" description="Disordered" evidence="12">
    <location>
        <begin position="333"/>
        <end position="356"/>
    </location>
</feature>
<proteinExistence type="inferred from homology"/>
<evidence type="ECO:0000256" key="7">
    <source>
        <dbReference type="ARBA" id="ARBA00023157"/>
    </source>
</evidence>
<dbReference type="GO" id="GO:0005886">
    <property type="term" value="C:plasma membrane"/>
    <property type="evidence" value="ECO:0007669"/>
    <property type="project" value="UniProtKB-SubCell"/>
</dbReference>
<dbReference type="InParanoid" id="A0A671YY22"/>
<dbReference type="PROSITE" id="PS50262">
    <property type="entry name" value="G_PROTEIN_RECEP_F1_2"/>
    <property type="match status" value="1"/>
</dbReference>
<dbReference type="PRINTS" id="PR00237">
    <property type="entry name" value="GPCRRHODOPSN"/>
</dbReference>
<reference evidence="14" key="1">
    <citation type="submission" date="2021-04" db="EMBL/GenBank/DDBJ databases">
        <authorList>
            <consortium name="Wellcome Sanger Institute Data Sharing"/>
        </authorList>
    </citation>
    <scope>NUCLEOTIDE SEQUENCE [LARGE SCALE GENOMIC DNA]</scope>
</reference>
<keyword evidence="10 11" id="KW-0807">Transducer</keyword>
<keyword evidence="7 11" id="KW-1015">Disulfide bond</keyword>
<evidence type="ECO:0000256" key="1">
    <source>
        <dbReference type="ARBA" id="ARBA00004651"/>
    </source>
</evidence>
<dbReference type="PANTHER" id="PTHR24246">
    <property type="entry name" value="OLFACTORY RECEPTOR AND ADENOSINE RECEPTOR"/>
    <property type="match status" value="1"/>
</dbReference>
<dbReference type="Ensembl" id="ENSSAUT00010069809.1">
    <property type="protein sequence ID" value="ENSSAUP00010066669.1"/>
    <property type="gene ID" value="ENSSAUG00010026555.1"/>
</dbReference>
<comment type="subcellular location">
    <subcellularLocation>
        <location evidence="1 11">Cell membrane</location>
        <topology evidence="1 11">Multi-pass membrane protein</topology>
    </subcellularLocation>
</comment>
<feature type="compositionally biased region" description="Polar residues" evidence="12">
    <location>
        <begin position="335"/>
        <end position="356"/>
    </location>
</feature>
<dbReference type="InterPro" id="IPR017452">
    <property type="entry name" value="GPCR_Rhodpsn_7TM"/>
</dbReference>
<dbReference type="Proteomes" id="UP000472265">
    <property type="component" value="Chromosome 6"/>
</dbReference>
<evidence type="ECO:0000256" key="4">
    <source>
        <dbReference type="ARBA" id="ARBA00022989"/>
    </source>
</evidence>
<evidence type="ECO:0000313" key="14">
    <source>
        <dbReference type="Ensembl" id="ENSSAUP00010066669.1"/>
    </source>
</evidence>
<evidence type="ECO:0000256" key="3">
    <source>
        <dbReference type="ARBA" id="ARBA00022692"/>
    </source>
</evidence>
<reference evidence="14" key="2">
    <citation type="submission" date="2025-08" db="UniProtKB">
        <authorList>
            <consortium name="Ensembl"/>
        </authorList>
    </citation>
    <scope>IDENTIFICATION</scope>
</reference>
<keyword evidence="6 11" id="KW-0472">Membrane</keyword>
<evidence type="ECO:0000256" key="8">
    <source>
        <dbReference type="ARBA" id="ARBA00023170"/>
    </source>
</evidence>
<feature type="transmembrane region" description="Helical" evidence="11">
    <location>
        <begin position="253"/>
        <end position="269"/>
    </location>
</feature>
<dbReference type="GO" id="GO:0030425">
    <property type="term" value="C:dendrite"/>
    <property type="evidence" value="ECO:0007669"/>
    <property type="project" value="TreeGrafter"/>
</dbReference>
<evidence type="ECO:0000256" key="6">
    <source>
        <dbReference type="ARBA" id="ARBA00023136"/>
    </source>
</evidence>
<evidence type="ECO:0000256" key="12">
    <source>
        <dbReference type="SAM" id="MobiDB-lite"/>
    </source>
</evidence>
<dbReference type="SMART" id="SM01381">
    <property type="entry name" value="7TM_GPCR_Srsx"/>
    <property type="match status" value="1"/>
</dbReference>
<dbReference type="FunCoup" id="A0A671YY22">
    <property type="interactions" value="1"/>
</dbReference>
<dbReference type="CDD" id="cd14968">
    <property type="entry name" value="7tmA_Adenosine_R"/>
    <property type="match status" value="1"/>
</dbReference>
<keyword evidence="8 11" id="KW-0675">Receptor</keyword>
<name>A0A671YY22_SPAAU</name>
<feature type="domain" description="G-protein coupled receptors family 1 profile" evidence="13">
    <location>
        <begin position="53"/>
        <end position="308"/>
    </location>
</feature>
<dbReference type="InterPro" id="IPR000276">
    <property type="entry name" value="GPCR_Rhodpsn"/>
</dbReference>
<feature type="transmembrane region" description="Helical" evidence="11">
    <location>
        <begin position="151"/>
        <end position="174"/>
    </location>
</feature>
<gene>
    <name evidence="14" type="primary">LOC115584043</name>
</gene>
<keyword evidence="3 11" id="KW-0812">Transmembrane</keyword>
<evidence type="ECO:0000256" key="11">
    <source>
        <dbReference type="RuleBase" id="RU201114"/>
    </source>
</evidence>
<keyword evidence="2 11" id="KW-1003">Cell membrane</keyword>
<evidence type="ECO:0000256" key="9">
    <source>
        <dbReference type="ARBA" id="ARBA00023180"/>
    </source>
</evidence>
<evidence type="ECO:0000256" key="10">
    <source>
        <dbReference type="ARBA" id="ARBA00023224"/>
    </source>
</evidence>
<dbReference type="Pfam" id="PF00001">
    <property type="entry name" value="7tm_1"/>
    <property type="match status" value="1"/>
</dbReference>
<dbReference type="GO" id="GO:0045202">
    <property type="term" value="C:synapse"/>
    <property type="evidence" value="ECO:0007669"/>
    <property type="project" value="TreeGrafter"/>
</dbReference>
<feature type="transmembrane region" description="Helical" evidence="11">
    <location>
        <begin position="108"/>
        <end position="130"/>
    </location>
</feature>
<keyword evidence="4 11" id="KW-1133">Transmembrane helix</keyword>
<protein>
    <submittedName>
        <fullName evidence="14">Adenosine A3 receptor</fullName>
    </submittedName>
</protein>
<accession>A0A671YY22</accession>
<evidence type="ECO:0000256" key="2">
    <source>
        <dbReference type="ARBA" id="ARBA00022475"/>
    </source>
</evidence>
<keyword evidence="5 11" id="KW-0297">G-protein coupled receptor</keyword>
<feature type="transmembrane region" description="Helical" evidence="11">
    <location>
        <begin position="37"/>
        <end position="62"/>
    </location>
</feature>
<evidence type="ECO:0000313" key="15">
    <source>
        <dbReference type="Proteomes" id="UP000472265"/>
    </source>
</evidence>
<dbReference type="Gene3D" id="1.20.1070.10">
    <property type="entry name" value="Rhodopsin 7-helix transmembrane proteins"/>
    <property type="match status" value="1"/>
</dbReference>
<feature type="transmembrane region" description="Helical" evidence="11">
    <location>
        <begin position="201"/>
        <end position="225"/>
    </location>
</feature>
<evidence type="ECO:0000256" key="5">
    <source>
        <dbReference type="ARBA" id="ARBA00023040"/>
    </source>
</evidence>